<name>A0A0D0BJH5_9AGAM</name>
<keyword evidence="2" id="KW-1185">Reference proteome</keyword>
<evidence type="ECO:0000313" key="2">
    <source>
        <dbReference type="Proteomes" id="UP000054538"/>
    </source>
</evidence>
<dbReference type="EMBL" id="KN831636">
    <property type="protein sequence ID" value="KIK71807.1"/>
    <property type="molecule type" value="Genomic_DNA"/>
</dbReference>
<dbReference type="AlphaFoldDB" id="A0A0D0BJH5"/>
<proteinExistence type="predicted"/>
<evidence type="ECO:0000313" key="1">
    <source>
        <dbReference type="EMBL" id="KIK71807.1"/>
    </source>
</evidence>
<accession>A0A0D0BJH5</accession>
<gene>
    <name evidence="1" type="ORF">PAXRUDRAFT_836585</name>
</gene>
<reference evidence="1 2" key="1">
    <citation type="submission" date="2014-04" db="EMBL/GenBank/DDBJ databases">
        <authorList>
            <consortium name="DOE Joint Genome Institute"/>
            <person name="Kuo A."/>
            <person name="Kohler A."/>
            <person name="Jargeat P."/>
            <person name="Nagy L.G."/>
            <person name="Floudas D."/>
            <person name="Copeland A."/>
            <person name="Barry K.W."/>
            <person name="Cichocki N."/>
            <person name="Veneault-Fourrey C."/>
            <person name="LaButti K."/>
            <person name="Lindquist E.A."/>
            <person name="Lipzen A."/>
            <person name="Lundell T."/>
            <person name="Morin E."/>
            <person name="Murat C."/>
            <person name="Sun H."/>
            <person name="Tunlid A."/>
            <person name="Henrissat B."/>
            <person name="Grigoriev I.V."/>
            <person name="Hibbett D.S."/>
            <person name="Martin F."/>
            <person name="Nordberg H.P."/>
            <person name="Cantor M.N."/>
            <person name="Hua S.X."/>
        </authorList>
    </citation>
    <scope>NUCLEOTIDE SEQUENCE [LARGE SCALE GENOMIC DNA]</scope>
    <source>
        <strain evidence="1 2">Ve08.2h10</strain>
    </source>
</reference>
<dbReference type="InParanoid" id="A0A0D0BJH5"/>
<protein>
    <submittedName>
        <fullName evidence="1">Uncharacterized protein</fullName>
    </submittedName>
</protein>
<reference evidence="2" key="2">
    <citation type="submission" date="2015-01" db="EMBL/GenBank/DDBJ databases">
        <title>Evolutionary Origins and Diversification of the Mycorrhizal Mutualists.</title>
        <authorList>
            <consortium name="DOE Joint Genome Institute"/>
            <consortium name="Mycorrhizal Genomics Consortium"/>
            <person name="Kohler A."/>
            <person name="Kuo A."/>
            <person name="Nagy L.G."/>
            <person name="Floudas D."/>
            <person name="Copeland A."/>
            <person name="Barry K.W."/>
            <person name="Cichocki N."/>
            <person name="Veneault-Fourrey C."/>
            <person name="LaButti K."/>
            <person name="Lindquist E.A."/>
            <person name="Lipzen A."/>
            <person name="Lundell T."/>
            <person name="Morin E."/>
            <person name="Murat C."/>
            <person name="Riley R."/>
            <person name="Ohm R."/>
            <person name="Sun H."/>
            <person name="Tunlid A."/>
            <person name="Henrissat B."/>
            <person name="Grigoriev I.V."/>
            <person name="Hibbett D.S."/>
            <person name="Martin F."/>
        </authorList>
    </citation>
    <scope>NUCLEOTIDE SEQUENCE [LARGE SCALE GENOMIC DNA]</scope>
    <source>
        <strain evidence="2">Ve08.2h10</strain>
    </source>
</reference>
<organism evidence="1 2">
    <name type="scientific">Paxillus rubicundulus Ve08.2h10</name>
    <dbReference type="NCBI Taxonomy" id="930991"/>
    <lineage>
        <taxon>Eukaryota</taxon>
        <taxon>Fungi</taxon>
        <taxon>Dikarya</taxon>
        <taxon>Basidiomycota</taxon>
        <taxon>Agaricomycotina</taxon>
        <taxon>Agaricomycetes</taxon>
        <taxon>Agaricomycetidae</taxon>
        <taxon>Boletales</taxon>
        <taxon>Paxilineae</taxon>
        <taxon>Paxillaceae</taxon>
        <taxon>Paxillus</taxon>
    </lineage>
</organism>
<dbReference type="Proteomes" id="UP000054538">
    <property type="component" value="Unassembled WGS sequence"/>
</dbReference>
<dbReference type="HOGENOM" id="CLU_2794709_0_0_1"/>
<sequence>MGEPRHAVPAPSWHGAEICAERVACSPGKGPALCSPFRARAVIATSVQLRTDSQNRFTFWSDMYRAVT</sequence>